<dbReference type="GO" id="GO:0019521">
    <property type="term" value="P:D-gluconate metabolic process"/>
    <property type="evidence" value="ECO:0007669"/>
    <property type="project" value="UniProtKB-KW"/>
</dbReference>
<comment type="catalytic activity">
    <reaction evidence="9 10">
        <text>D-gluconate + ATP = 6-phospho-D-gluconate + ADP + H(+)</text>
        <dbReference type="Rhea" id="RHEA:19433"/>
        <dbReference type="ChEBI" id="CHEBI:15378"/>
        <dbReference type="ChEBI" id="CHEBI:18391"/>
        <dbReference type="ChEBI" id="CHEBI:30616"/>
        <dbReference type="ChEBI" id="CHEBI:58759"/>
        <dbReference type="ChEBI" id="CHEBI:456216"/>
        <dbReference type="EC" id="2.7.1.12"/>
    </reaction>
</comment>
<dbReference type="Pfam" id="PF01202">
    <property type="entry name" value="SKI"/>
    <property type="match status" value="1"/>
</dbReference>
<dbReference type="KEGG" id="spon:HME9304_03396"/>
<evidence type="ECO:0000256" key="5">
    <source>
        <dbReference type="ARBA" id="ARBA00022741"/>
    </source>
</evidence>
<evidence type="ECO:0000256" key="8">
    <source>
        <dbReference type="ARBA" id="ARBA00023064"/>
    </source>
</evidence>
<dbReference type="FunFam" id="3.40.50.300:FF:000522">
    <property type="entry name" value="Gluconokinase"/>
    <property type="match status" value="1"/>
</dbReference>
<dbReference type="InterPro" id="IPR031322">
    <property type="entry name" value="Shikimate/glucono_kinase"/>
</dbReference>
<keyword evidence="7 10" id="KW-0067">ATP-binding</keyword>
<dbReference type="Gene3D" id="3.40.50.300">
    <property type="entry name" value="P-loop containing nucleotide triphosphate hydrolases"/>
    <property type="match status" value="1"/>
</dbReference>
<comment type="similarity">
    <text evidence="2 10">Belongs to the gluconokinase GntK/GntV family.</text>
</comment>
<evidence type="ECO:0000256" key="4">
    <source>
        <dbReference type="ARBA" id="ARBA00022679"/>
    </source>
</evidence>
<reference evidence="11 12" key="1">
    <citation type="submission" date="2018-06" db="EMBL/GenBank/DDBJ databases">
        <title>Spongiibacterium sp. HME9304 Genome sequencing and assembly.</title>
        <authorList>
            <person name="Kang H."/>
            <person name="Kim H."/>
            <person name="Joh K."/>
        </authorList>
    </citation>
    <scope>NUCLEOTIDE SEQUENCE [LARGE SCALE GENOMIC DNA]</scope>
    <source>
        <strain evidence="11 12">HME9304</strain>
    </source>
</reference>
<dbReference type="SUPFAM" id="SSF52540">
    <property type="entry name" value="P-loop containing nucleoside triphosphate hydrolases"/>
    <property type="match status" value="1"/>
</dbReference>
<name>A0A2Z4LXB4_9FLAO</name>
<keyword evidence="6 10" id="KW-0418">Kinase</keyword>
<evidence type="ECO:0000256" key="6">
    <source>
        <dbReference type="ARBA" id="ARBA00022777"/>
    </source>
</evidence>
<dbReference type="AlphaFoldDB" id="A0A2Z4LXB4"/>
<gene>
    <name evidence="11" type="primary">gntK</name>
    <name evidence="11" type="ORF">HME9304_03396</name>
</gene>
<evidence type="ECO:0000256" key="3">
    <source>
        <dbReference type="ARBA" id="ARBA00012054"/>
    </source>
</evidence>
<evidence type="ECO:0000256" key="1">
    <source>
        <dbReference type="ARBA" id="ARBA00004761"/>
    </source>
</evidence>
<dbReference type="GO" id="GO:0005524">
    <property type="term" value="F:ATP binding"/>
    <property type="evidence" value="ECO:0007669"/>
    <property type="project" value="UniProtKB-KW"/>
</dbReference>
<evidence type="ECO:0000256" key="9">
    <source>
        <dbReference type="ARBA" id="ARBA00048090"/>
    </source>
</evidence>
<proteinExistence type="inferred from homology"/>
<dbReference type="EMBL" id="CP030104">
    <property type="protein sequence ID" value="AWX46363.1"/>
    <property type="molecule type" value="Genomic_DNA"/>
</dbReference>
<comment type="pathway">
    <text evidence="1">Carbohydrate acid metabolism.</text>
</comment>
<dbReference type="NCBIfam" id="TIGR01313">
    <property type="entry name" value="therm_gnt_kin"/>
    <property type="match status" value="1"/>
</dbReference>
<dbReference type="EC" id="2.7.1.12" evidence="3 10"/>
<sequence length="171" mass="19041">MLNTSKVFVVMGISGTGKSTVGKMLAKKLKINFYDGDDFHPKENIQKMSTGKALNDEDRHGWLVELNTLAKKQKFMGAVIACSALKQKYRDTLAQDMGTDLIFVHLEGSFELVKSRLENRKGHFMPVKLLQSQFDSLEPPKDAITVSVAENPDKILKAILKKLSISDKQSG</sequence>
<dbReference type="InterPro" id="IPR027417">
    <property type="entry name" value="P-loop_NTPase"/>
</dbReference>
<dbReference type="InterPro" id="IPR006001">
    <property type="entry name" value="Therm_gnt_kin"/>
</dbReference>
<evidence type="ECO:0000256" key="7">
    <source>
        <dbReference type="ARBA" id="ARBA00022840"/>
    </source>
</evidence>
<evidence type="ECO:0000313" key="12">
    <source>
        <dbReference type="Proteomes" id="UP000248536"/>
    </source>
</evidence>
<protein>
    <recommendedName>
        <fullName evidence="3 10">Gluconokinase</fullName>
        <ecNumber evidence="3 10">2.7.1.12</ecNumber>
    </recommendedName>
</protein>
<dbReference type="CDD" id="cd02021">
    <property type="entry name" value="GntK"/>
    <property type="match status" value="1"/>
</dbReference>
<organism evidence="11 12">
    <name type="scientific">Flagellimonas maritima</name>
    <dbReference type="NCBI Taxonomy" id="1383885"/>
    <lineage>
        <taxon>Bacteria</taxon>
        <taxon>Pseudomonadati</taxon>
        <taxon>Bacteroidota</taxon>
        <taxon>Flavobacteriia</taxon>
        <taxon>Flavobacteriales</taxon>
        <taxon>Flavobacteriaceae</taxon>
        <taxon>Flagellimonas</taxon>
    </lineage>
</organism>
<dbReference type="RefSeq" id="WP_239023335.1">
    <property type="nucleotide sequence ID" value="NZ_CP030104.1"/>
</dbReference>
<keyword evidence="5 10" id="KW-0547">Nucleotide-binding</keyword>
<accession>A0A2Z4LXB4</accession>
<dbReference type="GO" id="GO:0046316">
    <property type="term" value="F:gluconokinase activity"/>
    <property type="evidence" value="ECO:0007669"/>
    <property type="project" value="UniProtKB-EC"/>
</dbReference>
<dbReference type="PANTHER" id="PTHR43442">
    <property type="entry name" value="GLUCONOKINASE-RELATED"/>
    <property type="match status" value="1"/>
</dbReference>
<evidence type="ECO:0000256" key="2">
    <source>
        <dbReference type="ARBA" id="ARBA00008420"/>
    </source>
</evidence>
<keyword evidence="12" id="KW-1185">Reference proteome</keyword>
<dbReference type="GO" id="GO:0005737">
    <property type="term" value="C:cytoplasm"/>
    <property type="evidence" value="ECO:0007669"/>
    <property type="project" value="TreeGrafter"/>
</dbReference>
<evidence type="ECO:0000256" key="10">
    <source>
        <dbReference type="RuleBase" id="RU363066"/>
    </source>
</evidence>
<dbReference type="Proteomes" id="UP000248536">
    <property type="component" value="Chromosome"/>
</dbReference>
<keyword evidence="8" id="KW-0311">Gluconate utilization</keyword>
<evidence type="ECO:0000313" key="11">
    <source>
        <dbReference type="EMBL" id="AWX46363.1"/>
    </source>
</evidence>
<dbReference type="PANTHER" id="PTHR43442:SF3">
    <property type="entry name" value="GLUCONOKINASE-RELATED"/>
    <property type="match status" value="1"/>
</dbReference>
<keyword evidence="4 10" id="KW-0808">Transferase</keyword>